<dbReference type="Ensembl" id="ENSUPAT00010026281.1">
    <property type="protein sequence ID" value="ENSUPAP00010023088.1"/>
    <property type="gene ID" value="ENSUPAG00010018307.1"/>
</dbReference>
<evidence type="ECO:0000256" key="1">
    <source>
        <dbReference type="ARBA" id="ARBA00004273"/>
    </source>
</evidence>
<evidence type="ECO:0000313" key="9">
    <source>
        <dbReference type="Ensembl" id="ENSUPAP00010023088.1"/>
    </source>
</evidence>
<dbReference type="Pfam" id="PF12597">
    <property type="entry name" value="Cox20"/>
    <property type="match status" value="1"/>
</dbReference>
<proteinExistence type="inferred from homology"/>
<name>A0A8D2KLQ2_UROPR</name>
<protein>
    <recommendedName>
        <fullName evidence="3">Cytochrome c oxidase assembly protein COX20, mitochondrial</fullName>
    </recommendedName>
</protein>
<reference evidence="9" key="2">
    <citation type="submission" date="2025-09" db="UniProtKB">
        <authorList>
            <consortium name="Ensembl"/>
        </authorList>
    </citation>
    <scope>IDENTIFICATION</scope>
</reference>
<keyword evidence="4" id="KW-0812">Transmembrane</keyword>
<dbReference type="GO" id="GO:0033617">
    <property type="term" value="P:mitochondrial respiratory chain complex IV assembly"/>
    <property type="evidence" value="ECO:0007669"/>
    <property type="project" value="InterPro"/>
</dbReference>
<keyword evidence="6" id="KW-1133">Transmembrane helix</keyword>
<organism evidence="9 10">
    <name type="scientific">Urocitellus parryii</name>
    <name type="common">Arctic ground squirrel</name>
    <name type="synonym">Spermophilus parryii</name>
    <dbReference type="NCBI Taxonomy" id="9999"/>
    <lineage>
        <taxon>Eukaryota</taxon>
        <taxon>Metazoa</taxon>
        <taxon>Chordata</taxon>
        <taxon>Craniata</taxon>
        <taxon>Vertebrata</taxon>
        <taxon>Euteleostomi</taxon>
        <taxon>Mammalia</taxon>
        <taxon>Eutheria</taxon>
        <taxon>Euarchontoglires</taxon>
        <taxon>Glires</taxon>
        <taxon>Rodentia</taxon>
        <taxon>Sciuromorpha</taxon>
        <taxon>Sciuridae</taxon>
        <taxon>Xerinae</taxon>
        <taxon>Marmotini</taxon>
        <taxon>Urocitellus</taxon>
    </lineage>
</organism>
<evidence type="ECO:0000256" key="2">
    <source>
        <dbReference type="ARBA" id="ARBA00009575"/>
    </source>
</evidence>
<dbReference type="GeneTree" id="ENSGT00390000016158"/>
<dbReference type="PANTHER" id="PTHR31586">
    <property type="entry name" value="CYTOCHROME C OXIDASE PROTEIN 20"/>
    <property type="match status" value="1"/>
</dbReference>
<dbReference type="PANTHER" id="PTHR31586:SF1">
    <property type="entry name" value="CYTOCHROME C OXIDASE ASSEMBLY PROTEIN COX20, MITOCHONDRIAL"/>
    <property type="match status" value="1"/>
</dbReference>
<evidence type="ECO:0000256" key="6">
    <source>
        <dbReference type="ARBA" id="ARBA00022989"/>
    </source>
</evidence>
<comment type="subcellular location">
    <subcellularLocation>
        <location evidence="1">Mitochondrion inner membrane</location>
    </subcellularLocation>
</comment>
<dbReference type="GeneID" id="113184129"/>
<evidence type="ECO:0000256" key="4">
    <source>
        <dbReference type="ARBA" id="ARBA00022692"/>
    </source>
</evidence>
<keyword evidence="10" id="KW-1185">Reference proteome</keyword>
<evidence type="ECO:0000256" key="7">
    <source>
        <dbReference type="ARBA" id="ARBA00023128"/>
    </source>
</evidence>
<keyword evidence="8" id="KW-0472">Membrane</keyword>
<evidence type="ECO:0000256" key="5">
    <source>
        <dbReference type="ARBA" id="ARBA00022792"/>
    </source>
</evidence>
<evidence type="ECO:0000256" key="3">
    <source>
        <dbReference type="ARBA" id="ARBA00017689"/>
    </source>
</evidence>
<gene>
    <name evidence="9" type="primary">LOC113184129</name>
</gene>
<dbReference type="GO" id="GO:0005743">
    <property type="term" value="C:mitochondrial inner membrane"/>
    <property type="evidence" value="ECO:0007669"/>
    <property type="project" value="UniProtKB-SubCell"/>
</dbReference>
<comment type="similarity">
    <text evidence="2">Belongs to the COX20 family.</text>
</comment>
<dbReference type="RefSeq" id="XP_026246513.1">
    <property type="nucleotide sequence ID" value="XM_026390728.1"/>
</dbReference>
<evidence type="ECO:0000256" key="8">
    <source>
        <dbReference type="ARBA" id="ARBA00023136"/>
    </source>
</evidence>
<reference evidence="9" key="1">
    <citation type="submission" date="2025-08" db="UniProtKB">
        <authorList>
            <consortium name="Ensembl"/>
        </authorList>
    </citation>
    <scope>IDENTIFICATION</scope>
</reference>
<dbReference type="PRINTS" id="PR02049">
    <property type="entry name" value="PROTEINF36A"/>
</dbReference>
<keyword evidence="7" id="KW-0496">Mitochondrion</keyword>
<dbReference type="AlphaFoldDB" id="A0A8D2KLQ2"/>
<sequence length="121" mass="13266">MAAVPEQGESGKGKPFKLLGILDVENIPCARDSILYGSFGSVVAGLGHFLLTSRIRRSCDVGVGGFILVTLGCWFPCRYNHAKQRIQERIAREGIKNQILYESTHLDPQRKQISSSSSSSN</sequence>
<evidence type="ECO:0000313" key="10">
    <source>
        <dbReference type="Proteomes" id="UP000694417"/>
    </source>
</evidence>
<dbReference type="InterPro" id="IPR022533">
    <property type="entry name" value="Cox20"/>
</dbReference>
<dbReference type="Proteomes" id="UP000694417">
    <property type="component" value="Unplaced"/>
</dbReference>
<accession>A0A8D2KLQ2</accession>
<keyword evidence="5" id="KW-0999">Mitochondrion inner membrane</keyword>